<sequence>MWNVGFRAGVAIATKGRRQYSRGKITAYLRDLSSFTKDPIWRLVMALHYPQRLSLSEALDASRVPLDEFSRWRSHLYASDIDEAVENNLSTHPSWLVLYLASFKVRTPRHAAGPMMDLSFAHLEVSPPAVQGPLLVIAMMHLARFDLVWPMQRVIDAFLLVPLAEKQSVHFNHLLTAMTAIRQRSDETGRNAVKVLRTMEARQLRLWPQAHSALLKDRHAALQLTGYLQRRMTNLGVVPTAAQLEAYLRVYSVDGAIHDVHRYADTIRNMKRLEGSPEEQASAHANSVNRANTFIIRGQPDSASAFQFLHRLAAKTHRDRLVPRGVRPSSHPRSLLAKRGVNIHDWSAALSVAARDPAIDTHKLIKLFMRARPPVAEFRPTTASHTLLIRGLLHRSEWELAFMYWTKLARSGLPIDEMALSTGLQAATLSGQPAEAFAMLEMYGERPGLLLAYTYRSRPLMKVKLTTGIINMFMTSLHRILRPDLVFRLWDTMEELYNVRPSSETLRIILEAAQLPHTLDDSFSGQIALLALKNPFRHAPTRPAMRAALVDALTAQAAAPYRSGVWCEQHPTDTASRIFLQAALGAPERLHVARLEPPARAVREHPESDSAAPTLRLAMPPPHFALPPDILTPAGRAHFPEIAVREREFAAYLLLLGMTRRAPEIARVLVWMRALDIRPRAQTLGIALAFWGEVSVQPPLIAAMAGRGGDEYLKLVEWLREWCPEVPDEKIVGRWRARIAHLRKQRFMTAGTGRLADEEHIWHM</sequence>
<evidence type="ECO:0000313" key="2">
    <source>
        <dbReference type="Proteomes" id="UP001222325"/>
    </source>
</evidence>
<dbReference type="Gene3D" id="1.25.40.10">
    <property type="entry name" value="Tetratricopeptide repeat domain"/>
    <property type="match status" value="1"/>
</dbReference>
<reference evidence="1" key="1">
    <citation type="submission" date="2023-03" db="EMBL/GenBank/DDBJ databases">
        <title>Massive genome expansion in bonnet fungi (Mycena s.s.) driven by repeated elements and novel gene families across ecological guilds.</title>
        <authorList>
            <consortium name="Lawrence Berkeley National Laboratory"/>
            <person name="Harder C.B."/>
            <person name="Miyauchi S."/>
            <person name="Viragh M."/>
            <person name="Kuo A."/>
            <person name="Thoen E."/>
            <person name="Andreopoulos B."/>
            <person name="Lu D."/>
            <person name="Skrede I."/>
            <person name="Drula E."/>
            <person name="Henrissat B."/>
            <person name="Morin E."/>
            <person name="Kohler A."/>
            <person name="Barry K."/>
            <person name="LaButti K."/>
            <person name="Morin E."/>
            <person name="Salamov A."/>
            <person name="Lipzen A."/>
            <person name="Mereny Z."/>
            <person name="Hegedus B."/>
            <person name="Baldrian P."/>
            <person name="Stursova M."/>
            <person name="Weitz H."/>
            <person name="Taylor A."/>
            <person name="Grigoriev I.V."/>
            <person name="Nagy L.G."/>
            <person name="Martin F."/>
            <person name="Kauserud H."/>
        </authorList>
    </citation>
    <scope>NUCLEOTIDE SEQUENCE</scope>
    <source>
        <strain evidence="1">CBHHK173m</strain>
    </source>
</reference>
<keyword evidence="2" id="KW-1185">Reference proteome</keyword>
<evidence type="ECO:0000313" key="1">
    <source>
        <dbReference type="EMBL" id="KAJ7080001.1"/>
    </source>
</evidence>
<evidence type="ECO:0008006" key="3">
    <source>
        <dbReference type="Google" id="ProtNLM"/>
    </source>
</evidence>
<dbReference type="AlphaFoldDB" id="A0AAD6XHU5"/>
<name>A0AAD6XHU5_9AGAR</name>
<proteinExistence type="predicted"/>
<gene>
    <name evidence="1" type="ORF">B0H15DRAFT_891051</name>
</gene>
<organism evidence="1 2">
    <name type="scientific">Mycena belliarum</name>
    <dbReference type="NCBI Taxonomy" id="1033014"/>
    <lineage>
        <taxon>Eukaryota</taxon>
        <taxon>Fungi</taxon>
        <taxon>Dikarya</taxon>
        <taxon>Basidiomycota</taxon>
        <taxon>Agaricomycotina</taxon>
        <taxon>Agaricomycetes</taxon>
        <taxon>Agaricomycetidae</taxon>
        <taxon>Agaricales</taxon>
        <taxon>Marasmiineae</taxon>
        <taxon>Mycenaceae</taxon>
        <taxon>Mycena</taxon>
    </lineage>
</organism>
<accession>A0AAD6XHU5</accession>
<comment type="caution">
    <text evidence="1">The sequence shown here is derived from an EMBL/GenBank/DDBJ whole genome shotgun (WGS) entry which is preliminary data.</text>
</comment>
<dbReference type="InterPro" id="IPR011990">
    <property type="entry name" value="TPR-like_helical_dom_sf"/>
</dbReference>
<dbReference type="EMBL" id="JARJCN010000057">
    <property type="protein sequence ID" value="KAJ7080001.1"/>
    <property type="molecule type" value="Genomic_DNA"/>
</dbReference>
<protein>
    <recommendedName>
        <fullName evidence="3">Pentatricopeptide repeat-containing protein</fullName>
    </recommendedName>
</protein>
<dbReference type="Proteomes" id="UP001222325">
    <property type="component" value="Unassembled WGS sequence"/>
</dbReference>